<evidence type="ECO:0000313" key="1">
    <source>
        <dbReference type="EMBL" id="KAJ1372166.1"/>
    </source>
</evidence>
<gene>
    <name evidence="1" type="ORF">KIN20_034251</name>
</gene>
<dbReference type="Proteomes" id="UP001196413">
    <property type="component" value="Unassembled WGS sequence"/>
</dbReference>
<name>A0AAD5R9W3_PARTN</name>
<protein>
    <submittedName>
        <fullName evidence="1">Uncharacterized protein</fullName>
    </submittedName>
</protein>
<evidence type="ECO:0000313" key="2">
    <source>
        <dbReference type="Proteomes" id="UP001196413"/>
    </source>
</evidence>
<dbReference type="AlphaFoldDB" id="A0AAD5R9W3"/>
<accession>A0AAD5R9W3</accession>
<proteinExistence type="predicted"/>
<organism evidence="1 2">
    <name type="scientific">Parelaphostrongylus tenuis</name>
    <name type="common">Meningeal worm</name>
    <dbReference type="NCBI Taxonomy" id="148309"/>
    <lineage>
        <taxon>Eukaryota</taxon>
        <taxon>Metazoa</taxon>
        <taxon>Ecdysozoa</taxon>
        <taxon>Nematoda</taxon>
        <taxon>Chromadorea</taxon>
        <taxon>Rhabditida</taxon>
        <taxon>Rhabditina</taxon>
        <taxon>Rhabditomorpha</taxon>
        <taxon>Strongyloidea</taxon>
        <taxon>Metastrongylidae</taxon>
        <taxon>Parelaphostrongylus</taxon>
    </lineage>
</organism>
<sequence>MARFGLTPEADEHQQLLGHGILVVALVGKCASVDVVPLSTTKQCLYTSNFVQMMYDCRIDKVVQSNYRWHNTMELYNCNQIIYTIRVPPSIDDRVILPALPPPPLSRSPSHVHSGHTYVSAFSVAASVPHVRRQTSTTNRGGAEDVALDAAKGSFDVMV</sequence>
<reference evidence="1" key="1">
    <citation type="submission" date="2021-06" db="EMBL/GenBank/DDBJ databases">
        <title>Parelaphostrongylus tenuis whole genome reference sequence.</title>
        <authorList>
            <person name="Garwood T.J."/>
            <person name="Larsen P.A."/>
            <person name="Fountain-Jones N.M."/>
            <person name="Garbe J.R."/>
            <person name="Macchietto M.G."/>
            <person name="Kania S.A."/>
            <person name="Gerhold R.W."/>
            <person name="Richards J.E."/>
            <person name="Wolf T.M."/>
        </authorList>
    </citation>
    <scope>NUCLEOTIDE SEQUENCE</scope>
    <source>
        <strain evidence="1">MNPRO001-30</strain>
        <tissue evidence="1">Meninges</tissue>
    </source>
</reference>
<dbReference type="EMBL" id="JAHQIW010007101">
    <property type="protein sequence ID" value="KAJ1372166.1"/>
    <property type="molecule type" value="Genomic_DNA"/>
</dbReference>
<keyword evidence="2" id="KW-1185">Reference proteome</keyword>
<comment type="caution">
    <text evidence="1">The sequence shown here is derived from an EMBL/GenBank/DDBJ whole genome shotgun (WGS) entry which is preliminary data.</text>
</comment>